<dbReference type="OrthoDB" id="1932706at2759"/>
<evidence type="ECO:0000256" key="2">
    <source>
        <dbReference type="ARBA" id="ARBA00022737"/>
    </source>
</evidence>
<reference evidence="6" key="1">
    <citation type="submission" date="2021-06" db="EMBL/GenBank/DDBJ databases">
        <authorList>
            <person name="Kallberg Y."/>
            <person name="Tangrot J."/>
            <person name="Rosling A."/>
        </authorList>
    </citation>
    <scope>NUCLEOTIDE SEQUENCE</scope>
    <source>
        <strain evidence="6">UK204</strain>
    </source>
</reference>
<dbReference type="SUPFAM" id="SSF117281">
    <property type="entry name" value="Kelch motif"/>
    <property type="match status" value="1"/>
</dbReference>
<dbReference type="EMBL" id="CAJVPQ010001415">
    <property type="protein sequence ID" value="CAG8551490.1"/>
    <property type="molecule type" value="Genomic_DNA"/>
</dbReference>
<evidence type="ECO:0000256" key="3">
    <source>
        <dbReference type="SAM" id="MobiDB-lite"/>
    </source>
</evidence>
<proteinExistence type="predicted"/>
<feature type="compositionally biased region" description="Low complexity" evidence="3">
    <location>
        <begin position="366"/>
        <end position="378"/>
    </location>
</feature>
<dbReference type="InterPro" id="IPR015915">
    <property type="entry name" value="Kelch-typ_b-propeller"/>
</dbReference>
<keyword evidence="1" id="KW-0880">Kelch repeat</keyword>
<dbReference type="PANTHER" id="PTHR46093">
    <property type="entry name" value="ACYL-COA-BINDING DOMAIN-CONTAINING PROTEIN 5"/>
    <property type="match status" value="1"/>
</dbReference>
<feature type="signal peptide" evidence="5">
    <location>
        <begin position="1"/>
        <end position="24"/>
    </location>
</feature>
<comment type="caution">
    <text evidence="6">The sequence shown here is derived from an EMBL/GenBank/DDBJ whole genome shotgun (WGS) entry which is preliminary data.</text>
</comment>
<keyword evidence="4" id="KW-0812">Transmembrane</keyword>
<evidence type="ECO:0000256" key="1">
    <source>
        <dbReference type="ARBA" id="ARBA00022441"/>
    </source>
</evidence>
<name>A0A9N9FRK8_9GLOM</name>
<evidence type="ECO:0000313" key="7">
    <source>
        <dbReference type="Proteomes" id="UP000789570"/>
    </source>
</evidence>
<protein>
    <submittedName>
        <fullName evidence="6">13072_t:CDS:1</fullName>
    </submittedName>
</protein>
<sequence length="540" mass="60357">MSKNYSVYIVLFWIVIRLITKVNCQAATFEATKRFAHTATLIDDKLYILGGRDEKDAPDKVGKEFFYLDVSVPFNTQKILWHDLTSINNVPSHLASSSVNGGANNKTLFLCGGIPKFGVAMSLVYAFDTQSNSWSIPTITGDYAVRKDNIMAVVDGNGKMYMFSGHRKKVFFDDFPILDTINLNWAIGSVINAPTPRSIYGVTFLPNNFVIIIGGYDINKSRPLNEVYLYDTINDVWSTKASTIPSDRCAFSAVLGLDGQRVIIFGAHKDNNPKPEELLYVLNLSNFEWYIPKITGKLPFTRYWHQANVIGKYMVVSFGFGYYENDDNDILLLDISNNDEYIWTNDFVITKPTATTLAPNELTENSPSIPKSSPTKPSVNSAQTQGTTLLSIPLSAIIGIIIGTLVSGILLSFVGVLLYKRIKNKKKISKAIPTPGNRQVDDSEHEIIENPTSNINDLVQEMISKPPAIDNHEQPPVLVNTTNGQQLLPFPENENIMATSSIINRRSSLQNLDDVLENFKNDMLHVVRQEIKQNLSQNNK</sequence>
<organism evidence="6 7">
    <name type="scientific">Funneliformis caledonium</name>
    <dbReference type="NCBI Taxonomy" id="1117310"/>
    <lineage>
        <taxon>Eukaryota</taxon>
        <taxon>Fungi</taxon>
        <taxon>Fungi incertae sedis</taxon>
        <taxon>Mucoromycota</taxon>
        <taxon>Glomeromycotina</taxon>
        <taxon>Glomeromycetes</taxon>
        <taxon>Glomerales</taxon>
        <taxon>Glomeraceae</taxon>
        <taxon>Funneliformis</taxon>
    </lineage>
</organism>
<keyword evidence="5" id="KW-0732">Signal</keyword>
<dbReference type="Pfam" id="PF24681">
    <property type="entry name" value="Kelch_KLHDC2_KLHL20_DRC7"/>
    <property type="match status" value="1"/>
</dbReference>
<feature type="transmembrane region" description="Helical" evidence="4">
    <location>
        <begin position="394"/>
        <end position="419"/>
    </location>
</feature>
<keyword evidence="4" id="KW-1133">Transmembrane helix</keyword>
<keyword evidence="4" id="KW-0472">Membrane</keyword>
<keyword evidence="2" id="KW-0677">Repeat</keyword>
<evidence type="ECO:0000256" key="5">
    <source>
        <dbReference type="SAM" id="SignalP"/>
    </source>
</evidence>
<dbReference type="Proteomes" id="UP000789570">
    <property type="component" value="Unassembled WGS sequence"/>
</dbReference>
<dbReference type="Gene3D" id="2.120.10.80">
    <property type="entry name" value="Kelch-type beta propeller"/>
    <property type="match status" value="2"/>
</dbReference>
<dbReference type="PANTHER" id="PTHR46093:SF18">
    <property type="entry name" value="FIBRONECTIN TYPE-III DOMAIN-CONTAINING PROTEIN"/>
    <property type="match status" value="1"/>
</dbReference>
<evidence type="ECO:0000256" key="4">
    <source>
        <dbReference type="SAM" id="Phobius"/>
    </source>
</evidence>
<feature type="region of interest" description="Disordered" evidence="3">
    <location>
        <begin position="358"/>
        <end position="382"/>
    </location>
</feature>
<accession>A0A9N9FRK8</accession>
<gene>
    <name evidence="6" type="ORF">FCALED_LOCUS6143</name>
</gene>
<evidence type="ECO:0000313" key="6">
    <source>
        <dbReference type="EMBL" id="CAG8551490.1"/>
    </source>
</evidence>
<feature type="chain" id="PRO_5040302298" evidence="5">
    <location>
        <begin position="25"/>
        <end position="540"/>
    </location>
</feature>
<keyword evidence="7" id="KW-1185">Reference proteome</keyword>
<dbReference type="AlphaFoldDB" id="A0A9N9FRK8"/>